<sequence length="268" mass="29319">MGEVRGSMINGSVGRHLGSTLDLFIVFRARELCCTIPPLSYRLDFGERLKWTELVLGGFWVVAMAFVSVAAAAQRRALQLTAAGSFNIKQNRIEINMENTRYIITPLKVIGTVSLGAITGSLAALSFSTVPAMLGLPTSESVPKALHVALKSTKDVVFPLQLVSATSFLAAFALSPRSGRHPYLLYCATAALSLTPYAKYLLKPLMGEVMKVDGVNGEQTKESLVKWKRRNYGRFVLSFGTCGKYVCVMLCTCVFSSEDLYDGMKYVM</sequence>
<evidence type="ECO:0000256" key="1">
    <source>
        <dbReference type="ARBA" id="ARBA00004141"/>
    </source>
</evidence>
<dbReference type="EMBL" id="BACD03000059">
    <property type="protein sequence ID" value="GAO52096.1"/>
    <property type="molecule type" value="Genomic_DNA"/>
</dbReference>
<feature type="transmembrane region" description="Helical" evidence="6">
    <location>
        <begin position="109"/>
        <end position="136"/>
    </location>
</feature>
<comment type="caution">
    <text evidence="7">The sequence shown here is derived from an EMBL/GenBank/DDBJ whole genome shotgun (WGS) entry which is preliminary data.</text>
</comment>
<dbReference type="AlphaFoldDB" id="A0A0E9NR06"/>
<feature type="transmembrane region" description="Helical" evidence="6">
    <location>
        <begin position="156"/>
        <end position="174"/>
    </location>
</feature>
<evidence type="ECO:0000256" key="3">
    <source>
        <dbReference type="ARBA" id="ARBA00022989"/>
    </source>
</evidence>
<evidence type="ECO:0000256" key="6">
    <source>
        <dbReference type="SAM" id="Phobius"/>
    </source>
</evidence>
<name>A0A0E9NR06_SAICN</name>
<evidence type="ECO:0000256" key="5">
    <source>
        <dbReference type="ARBA" id="ARBA00038013"/>
    </source>
</evidence>
<organism evidence="7 8">
    <name type="scientific">Saitoella complicata (strain BCRC 22490 / CBS 7301 / JCM 7358 / NBRC 10748 / NRRL Y-17804)</name>
    <dbReference type="NCBI Taxonomy" id="698492"/>
    <lineage>
        <taxon>Eukaryota</taxon>
        <taxon>Fungi</taxon>
        <taxon>Dikarya</taxon>
        <taxon>Ascomycota</taxon>
        <taxon>Taphrinomycotina</taxon>
        <taxon>Taphrinomycotina incertae sedis</taxon>
        <taxon>Saitoella</taxon>
    </lineage>
</organism>
<feature type="transmembrane region" description="Helical" evidence="6">
    <location>
        <begin position="235"/>
        <end position="255"/>
    </location>
</feature>
<dbReference type="InterPro" id="IPR013901">
    <property type="entry name" value="Anthrone_oxy"/>
</dbReference>
<keyword evidence="3 6" id="KW-1133">Transmembrane helix</keyword>
<dbReference type="Proteomes" id="UP000033140">
    <property type="component" value="Unassembled WGS sequence"/>
</dbReference>
<keyword evidence="2 6" id="KW-0812">Transmembrane</keyword>
<comment type="similarity">
    <text evidence="5">Belongs to the ATG33 family.</text>
</comment>
<dbReference type="PANTHER" id="PTHR37278">
    <property type="entry name" value="AUTOPHAGY-RELATED PROTEIN 33-RELATED"/>
    <property type="match status" value="1"/>
</dbReference>
<keyword evidence="4 6" id="KW-0472">Membrane</keyword>
<comment type="subcellular location">
    <subcellularLocation>
        <location evidence="1">Membrane</location>
        <topology evidence="1">Multi-pass membrane protein</topology>
    </subcellularLocation>
</comment>
<dbReference type="GO" id="GO:0000422">
    <property type="term" value="P:autophagy of mitochondrion"/>
    <property type="evidence" value="ECO:0007669"/>
    <property type="project" value="TreeGrafter"/>
</dbReference>
<evidence type="ECO:0000313" key="7">
    <source>
        <dbReference type="EMBL" id="GAO52096.1"/>
    </source>
</evidence>
<reference evidence="7 8" key="3">
    <citation type="journal article" date="2015" name="Genome Announc.">
        <title>Draft Genome Sequence of the Archiascomycetous Yeast Saitoella complicata.</title>
        <authorList>
            <person name="Yamauchi K."/>
            <person name="Kondo S."/>
            <person name="Hamamoto M."/>
            <person name="Takahashi Y."/>
            <person name="Ogura Y."/>
            <person name="Hayashi T."/>
            <person name="Nishida H."/>
        </authorList>
    </citation>
    <scope>NUCLEOTIDE SEQUENCE [LARGE SCALE GENOMIC DNA]</scope>
    <source>
        <strain evidence="7 8">NRRL Y-17804</strain>
    </source>
</reference>
<reference evidence="7 8" key="1">
    <citation type="journal article" date="2011" name="J. Gen. Appl. Microbiol.">
        <title>Draft genome sequencing of the enigmatic yeast Saitoella complicata.</title>
        <authorList>
            <person name="Nishida H."/>
            <person name="Hamamoto M."/>
            <person name="Sugiyama J."/>
        </authorList>
    </citation>
    <scope>NUCLEOTIDE SEQUENCE [LARGE SCALE GENOMIC DNA]</scope>
    <source>
        <strain evidence="7 8">NRRL Y-17804</strain>
    </source>
</reference>
<evidence type="ECO:0000256" key="4">
    <source>
        <dbReference type="ARBA" id="ARBA00023136"/>
    </source>
</evidence>
<keyword evidence="8" id="KW-1185">Reference proteome</keyword>
<dbReference type="InterPro" id="IPR051668">
    <property type="entry name" value="ATG33"/>
</dbReference>
<dbReference type="Pfam" id="PF08592">
    <property type="entry name" value="Anthrone_oxy"/>
    <property type="match status" value="1"/>
</dbReference>
<reference evidence="7 8" key="2">
    <citation type="journal article" date="2014" name="J. Gen. Appl. Microbiol.">
        <title>The early diverging ascomycetous budding yeast Saitoella complicata has three histone deacetylases belonging to the Clr6, Hos2, and Rpd3 lineages.</title>
        <authorList>
            <person name="Nishida H."/>
            <person name="Matsumoto T."/>
            <person name="Kondo S."/>
            <person name="Hamamoto M."/>
            <person name="Yoshikawa H."/>
        </authorList>
    </citation>
    <scope>NUCLEOTIDE SEQUENCE [LARGE SCALE GENOMIC DNA]</scope>
    <source>
        <strain evidence="7 8">NRRL Y-17804</strain>
    </source>
</reference>
<proteinExistence type="inferred from homology"/>
<feature type="transmembrane region" description="Helical" evidence="6">
    <location>
        <begin position="54"/>
        <end position="73"/>
    </location>
</feature>
<accession>A0A0E9NR06</accession>
<dbReference type="GO" id="GO:0005741">
    <property type="term" value="C:mitochondrial outer membrane"/>
    <property type="evidence" value="ECO:0007669"/>
    <property type="project" value="TreeGrafter"/>
</dbReference>
<protein>
    <submittedName>
        <fullName evidence="7">Uncharacterized protein</fullName>
    </submittedName>
</protein>
<gene>
    <name evidence="7" type="ORF">G7K_6182-t1</name>
</gene>
<evidence type="ECO:0000313" key="8">
    <source>
        <dbReference type="Proteomes" id="UP000033140"/>
    </source>
</evidence>
<evidence type="ECO:0000256" key="2">
    <source>
        <dbReference type="ARBA" id="ARBA00022692"/>
    </source>
</evidence>
<dbReference type="PANTHER" id="PTHR37278:SF1">
    <property type="entry name" value="AUTOPHAGY-RELATED PROTEIN 33-RELATED"/>
    <property type="match status" value="1"/>
</dbReference>
<dbReference type="GO" id="GO:0016236">
    <property type="term" value="P:macroautophagy"/>
    <property type="evidence" value="ECO:0007669"/>
    <property type="project" value="TreeGrafter"/>
</dbReference>